<reference evidence="4 5" key="1">
    <citation type="submission" date="2013-11" db="EMBL/GenBank/DDBJ databases">
        <title>The Damaraland mole rat (Fukomys damarensis) genome and evolution of African mole rats.</title>
        <authorList>
            <person name="Gladyshev V.N."/>
            <person name="Fang X."/>
        </authorList>
    </citation>
    <scope>NUCLEOTIDE SEQUENCE [LARGE SCALE GENOMIC DNA]</scope>
    <source>
        <tissue evidence="4">Liver</tissue>
    </source>
</reference>
<proteinExistence type="inferred from homology"/>
<dbReference type="SUPFAM" id="SSF100920">
    <property type="entry name" value="Heat shock protein 70kD (HSP70), peptide-binding domain"/>
    <property type="match status" value="1"/>
</dbReference>
<dbReference type="InterPro" id="IPR013126">
    <property type="entry name" value="Hsp_70_fam"/>
</dbReference>
<evidence type="ECO:0000256" key="2">
    <source>
        <dbReference type="ARBA" id="ARBA00022741"/>
    </source>
</evidence>
<sequence>MNPNITVFYAEHLIRHRFDDAVIQSDMKHWPFTVMNDAGRPKVQVKCKGETKSLYSEEESSVVLTKMKEIAETYLGKTVAKAVVTVPVYFNNPQGQATKDAGTIAGLHVLRIINEPTAAAITYGLDKKVGAERNTLIFDLGGGTFDVSVSLEVKSTAGGTHLGGEDLDNRMVNHFISEFKHKNKKDIRIDFYTSITHAQFEEWNIDLFGGTLKPVHKVLQNAKRHQSMTLSCTETAGGVMTVFIKCIITIPNKQTQTFITYSDNQPGVLLQVCEGGSAMTKDNNLHGKFELTGIDPASHGVPQIQVTFDIDANGILNVSAVDKSTGKENKMTITSDKGHLSKRTWSIWSRKQGSTKLKMRSRGMRCPPRFHWSPMLSV</sequence>
<dbReference type="SUPFAM" id="SSF53067">
    <property type="entry name" value="Actin-like ATPase domain"/>
    <property type="match status" value="2"/>
</dbReference>
<dbReference type="Gene3D" id="2.60.34.10">
    <property type="entry name" value="Substrate Binding Domain Of DNAk, Chain A, domain 1"/>
    <property type="match status" value="1"/>
</dbReference>
<evidence type="ECO:0000313" key="5">
    <source>
        <dbReference type="Proteomes" id="UP000028990"/>
    </source>
</evidence>
<dbReference type="OMA" id="ACECAKH"/>
<dbReference type="Gene3D" id="3.30.420.40">
    <property type="match status" value="2"/>
</dbReference>
<keyword evidence="3" id="KW-0067">ATP-binding</keyword>
<gene>
    <name evidence="4" type="ORF">H920_20148</name>
</gene>
<keyword evidence="5" id="KW-1185">Reference proteome</keyword>
<dbReference type="Gene3D" id="3.30.30.30">
    <property type="match status" value="1"/>
</dbReference>
<name>A0A091CM34_FUKDA</name>
<dbReference type="GO" id="GO:0140662">
    <property type="term" value="F:ATP-dependent protein folding chaperone"/>
    <property type="evidence" value="ECO:0007669"/>
    <property type="project" value="InterPro"/>
</dbReference>
<dbReference type="Gene3D" id="3.90.640.10">
    <property type="entry name" value="Actin, Chain A, domain 4"/>
    <property type="match status" value="1"/>
</dbReference>
<accession>A0A091CM34</accession>
<dbReference type="Proteomes" id="UP000028990">
    <property type="component" value="Unassembled WGS sequence"/>
</dbReference>
<dbReference type="FunFam" id="3.30.420.40:FF:000545">
    <property type="entry name" value="Endoplasmic reticulum chaperone BiP"/>
    <property type="match status" value="1"/>
</dbReference>
<evidence type="ECO:0000313" key="4">
    <source>
        <dbReference type="EMBL" id="KFO18468.1"/>
    </source>
</evidence>
<dbReference type="GO" id="GO:0005524">
    <property type="term" value="F:ATP binding"/>
    <property type="evidence" value="ECO:0007669"/>
    <property type="project" value="UniProtKB-KW"/>
</dbReference>
<dbReference type="PANTHER" id="PTHR19375">
    <property type="entry name" value="HEAT SHOCK PROTEIN 70KDA"/>
    <property type="match status" value="1"/>
</dbReference>
<comment type="similarity">
    <text evidence="1">Belongs to the heat shock protein 70 family.</text>
</comment>
<evidence type="ECO:0000256" key="1">
    <source>
        <dbReference type="ARBA" id="ARBA00007381"/>
    </source>
</evidence>
<dbReference type="InterPro" id="IPR029047">
    <property type="entry name" value="HSP70_peptide-bd_sf"/>
</dbReference>
<dbReference type="PRINTS" id="PR00301">
    <property type="entry name" value="HEATSHOCK70"/>
</dbReference>
<keyword evidence="2" id="KW-0547">Nucleotide-binding</keyword>
<dbReference type="EMBL" id="KN125406">
    <property type="protein sequence ID" value="KFO18468.1"/>
    <property type="molecule type" value="Genomic_DNA"/>
</dbReference>
<dbReference type="AlphaFoldDB" id="A0A091CM34"/>
<protein>
    <submittedName>
        <fullName evidence="4">Heat shock 70 kDa protein cognate 4</fullName>
    </submittedName>
</protein>
<dbReference type="InterPro" id="IPR043129">
    <property type="entry name" value="ATPase_NBD"/>
</dbReference>
<dbReference type="Pfam" id="PF00012">
    <property type="entry name" value="HSP70"/>
    <property type="match status" value="2"/>
</dbReference>
<evidence type="ECO:0000256" key="3">
    <source>
        <dbReference type="ARBA" id="ARBA00022840"/>
    </source>
</evidence>
<organism evidence="4 5">
    <name type="scientific">Fukomys damarensis</name>
    <name type="common">Damaraland mole rat</name>
    <name type="synonym">Cryptomys damarensis</name>
    <dbReference type="NCBI Taxonomy" id="885580"/>
    <lineage>
        <taxon>Eukaryota</taxon>
        <taxon>Metazoa</taxon>
        <taxon>Chordata</taxon>
        <taxon>Craniata</taxon>
        <taxon>Vertebrata</taxon>
        <taxon>Euteleostomi</taxon>
        <taxon>Mammalia</taxon>
        <taxon>Eutheria</taxon>
        <taxon>Euarchontoglires</taxon>
        <taxon>Glires</taxon>
        <taxon>Rodentia</taxon>
        <taxon>Hystricomorpha</taxon>
        <taxon>Bathyergidae</taxon>
        <taxon>Fukomys</taxon>
    </lineage>
</organism>
<dbReference type="STRING" id="885580.ENSFDAP00000003389"/>
<keyword evidence="4" id="KW-0346">Stress response</keyword>